<keyword evidence="3 4" id="KW-0998">Cell outer membrane</keyword>
<gene>
    <name evidence="4 6" type="primary">bamB</name>
    <name evidence="6" type="ORF">O1D97_16305</name>
</gene>
<proteinExistence type="inferred from homology"/>
<dbReference type="InterPro" id="IPR018391">
    <property type="entry name" value="PQQ_b-propeller_rpt"/>
</dbReference>
<dbReference type="Gene3D" id="2.130.10.10">
    <property type="entry name" value="YVTN repeat-like/Quinoprotein amine dehydrogenase"/>
    <property type="match status" value="1"/>
</dbReference>
<sequence length="378" mass="41487">MTFKKLIFSMTIFSVFLQGCALTRPPLPEPESIRNKVDLRTDWRKGVNGGFGESSERFTIVPQDEFLYFTTKTGVVYKLSKETGKRIESFDTDLDVSTGVALNGETVYLGTYEAELVAVSLTDKKVLWKKLLTSEILSEPAQVANKLAVQTADGWLSLLNANAGDTLWRIKEDLPALTVRGTSSPLIADGKVVAGFSSGKIKAFGLLNGEQQWEYEVGKPTGRYEIERLSDVDGRLVIVNGIVYATAYNGTVTAVNLSNGRLLWQRSIPSALSVAIQDNVLIVVDLDSRVVALNAQNGSELWIQESLKDRDLGSPAFLREHVAVIDRAGYVHLLNSKSGKIDAVKLADLNLPPGSRMVSDGQQLFILTRNEQVTALTY</sequence>
<reference evidence="6" key="1">
    <citation type="submission" date="2022-12" db="EMBL/GenBank/DDBJ databases">
        <title>Marinomonas 15G1-11 sp. nov, isolated from marine algae.</title>
        <authorList>
            <person name="Butt M."/>
            <person name="Choi D.G."/>
            <person name="Kim J.M."/>
            <person name="Lee J.K."/>
            <person name="Baek J.H."/>
            <person name="Jeon C.O."/>
        </authorList>
    </citation>
    <scope>NUCLEOTIDE SEQUENCE</scope>
    <source>
        <strain evidence="6">15G1-11</strain>
    </source>
</reference>
<dbReference type="InterPro" id="IPR002372">
    <property type="entry name" value="PQQ_rpt_dom"/>
</dbReference>
<keyword evidence="4" id="KW-0564">Palmitate</keyword>
<comment type="subunit">
    <text evidence="4">Part of the Bam complex.</text>
</comment>
<keyword evidence="2 4" id="KW-0472">Membrane</keyword>
<dbReference type="InterPro" id="IPR011047">
    <property type="entry name" value="Quinoprotein_ADH-like_sf"/>
</dbReference>
<evidence type="ECO:0000256" key="3">
    <source>
        <dbReference type="ARBA" id="ARBA00023237"/>
    </source>
</evidence>
<protein>
    <recommendedName>
        <fullName evidence="4">Outer membrane protein assembly factor BamB</fullName>
    </recommendedName>
</protein>
<evidence type="ECO:0000256" key="4">
    <source>
        <dbReference type="HAMAP-Rule" id="MF_00923"/>
    </source>
</evidence>
<dbReference type="SMART" id="SM00564">
    <property type="entry name" value="PQQ"/>
    <property type="match status" value="6"/>
</dbReference>
<dbReference type="Proteomes" id="UP001149719">
    <property type="component" value="Unassembled WGS sequence"/>
</dbReference>
<keyword evidence="4" id="KW-0449">Lipoprotein</keyword>
<name>A0ABT4JY35_9GAMM</name>
<dbReference type="EMBL" id="JAPUBN010000020">
    <property type="protein sequence ID" value="MCZ2723131.1"/>
    <property type="molecule type" value="Genomic_DNA"/>
</dbReference>
<dbReference type="InterPro" id="IPR015943">
    <property type="entry name" value="WD40/YVTN_repeat-like_dom_sf"/>
</dbReference>
<dbReference type="Pfam" id="PF13360">
    <property type="entry name" value="PQQ_2"/>
    <property type="match status" value="1"/>
</dbReference>
<accession>A0ABT4JY35</accession>
<dbReference type="PANTHER" id="PTHR34512">
    <property type="entry name" value="CELL SURFACE PROTEIN"/>
    <property type="match status" value="1"/>
</dbReference>
<evidence type="ECO:0000313" key="7">
    <source>
        <dbReference type="Proteomes" id="UP001149719"/>
    </source>
</evidence>
<evidence type="ECO:0000259" key="5">
    <source>
        <dbReference type="Pfam" id="PF13360"/>
    </source>
</evidence>
<keyword evidence="1 4" id="KW-0732">Signal</keyword>
<comment type="function">
    <text evidence="4">Part of the outer membrane protein assembly complex, which is involved in assembly and insertion of beta-barrel proteins into the outer membrane.</text>
</comment>
<dbReference type="InterPro" id="IPR017687">
    <property type="entry name" value="BamB"/>
</dbReference>
<dbReference type="PROSITE" id="PS51257">
    <property type="entry name" value="PROKAR_LIPOPROTEIN"/>
    <property type="match status" value="1"/>
</dbReference>
<organism evidence="6 7">
    <name type="scientific">Marinomonas phaeophyticola</name>
    <dbReference type="NCBI Taxonomy" id="3004091"/>
    <lineage>
        <taxon>Bacteria</taxon>
        <taxon>Pseudomonadati</taxon>
        <taxon>Pseudomonadota</taxon>
        <taxon>Gammaproteobacteria</taxon>
        <taxon>Oceanospirillales</taxon>
        <taxon>Oceanospirillaceae</taxon>
        <taxon>Marinomonas</taxon>
    </lineage>
</organism>
<evidence type="ECO:0000256" key="2">
    <source>
        <dbReference type="ARBA" id="ARBA00023136"/>
    </source>
</evidence>
<keyword evidence="7" id="KW-1185">Reference proteome</keyword>
<dbReference type="HAMAP" id="MF_00923">
    <property type="entry name" value="OM_assembly_BamB"/>
    <property type="match status" value="1"/>
</dbReference>
<comment type="subcellular location">
    <subcellularLocation>
        <location evidence="4">Cell outer membrane</location>
        <topology evidence="4">Lipid-anchor</topology>
    </subcellularLocation>
</comment>
<dbReference type="PANTHER" id="PTHR34512:SF30">
    <property type="entry name" value="OUTER MEMBRANE PROTEIN ASSEMBLY FACTOR BAMB"/>
    <property type="match status" value="1"/>
</dbReference>
<feature type="domain" description="Pyrrolo-quinoline quinone repeat" evidence="5">
    <location>
        <begin position="73"/>
        <end position="304"/>
    </location>
</feature>
<dbReference type="NCBIfam" id="TIGR03300">
    <property type="entry name" value="assembly_YfgL"/>
    <property type="match status" value="1"/>
</dbReference>
<dbReference type="SUPFAM" id="SSF50998">
    <property type="entry name" value="Quinoprotein alcohol dehydrogenase-like"/>
    <property type="match status" value="1"/>
</dbReference>
<dbReference type="RefSeq" id="WP_269127227.1">
    <property type="nucleotide sequence ID" value="NZ_JAPUBN010000020.1"/>
</dbReference>
<comment type="similarity">
    <text evidence="4">Belongs to the BamB family.</text>
</comment>
<evidence type="ECO:0000313" key="6">
    <source>
        <dbReference type="EMBL" id="MCZ2723131.1"/>
    </source>
</evidence>
<evidence type="ECO:0000256" key="1">
    <source>
        <dbReference type="ARBA" id="ARBA00022729"/>
    </source>
</evidence>
<comment type="caution">
    <text evidence="6">The sequence shown here is derived from an EMBL/GenBank/DDBJ whole genome shotgun (WGS) entry which is preliminary data.</text>
</comment>